<feature type="transmembrane region" description="Helical" evidence="1">
    <location>
        <begin position="35"/>
        <end position="57"/>
    </location>
</feature>
<dbReference type="OrthoDB" id="118399at2"/>
<feature type="transmembrane region" description="Helical" evidence="1">
    <location>
        <begin position="101"/>
        <end position="118"/>
    </location>
</feature>
<dbReference type="InterPro" id="IPR046586">
    <property type="entry name" value="DUF6644"/>
</dbReference>
<evidence type="ECO:0000313" key="4">
    <source>
        <dbReference type="Proteomes" id="UP000253940"/>
    </source>
</evidence>
<dbReference type="Pfam" id="PF20349">
    <property type="entry name" value="DUF6644"/>
    <property type="match status" value="1"/>
</dbReference>
<evidence type="ECO:0000256" key="1">
    <source>
        <dbReference type="SAM" id="Phobius"/>
    </source>
</evidence>
<feature type="domain" description="DUF6644" evidence="2">
    <location>
        <begin position="31"/>
        <end position="132"/>
    </location>
</feature>
<keyword evidence="1" id="KW-0812">Transmembrane</keyword>
<dbReference type="KEGG" id="mbah:HYN46_05435"/>
<dbReference type="AlphaFoldDB" id="A0A345PBA6"/>
<evidence type="ECO:0000259" key="2">
    <source>
        <dbReference type="Pfam" id="PF20349"/>
    </source>
</evidence>
<gene>
    <name evidence="3" type="ORF">HYN46_05435</name>
</gene>
<keyword evidence="4" id="KW-1185">Reference proteome</keyword>
<dbReference type="EMBL" id="CP031222">
    <property type="protein sequence ID" value="AXI04565.1"/>
    <property type="molecule type" value="Genomic_DNA"/>
</dbReference>
<protein>
    <recommendedName>
        <fullName evidence="2">DUF6644 domain-containing protein</fullName>
    </recommendedName>
</protein>
<feature type="transmembrane region" description="Helical" evidence="1">
    <location>
        <begin position="139"/>
        <end position="162"/>
    </location>
</feature>
<accession>A0A345PBA6</accession>
<sequence length="165" mass="18068">MSQLIEYAQRIEDSQLATALHESLYAFPLLEGTHLLGLALSVGLLAIIDLRLLGLILTDIPKEQLLKQLRPWVLWGFVGAFLTGIVLLASEAASILSSPPFAFKLLFILLAGINAVIFEFKAVRAWIFKGADSVSRDKWAGGISLGLWSLVIISGRLIPYFIPHG</sequence>
<keyword evidence="1" id="KW-1133">Transmembrane helix</keyword>
<dbReference type="RefSeq" id="WP_114900629.1">
    <property type="nucleotide sequence ID" value="NZ_CP031222.1"/>
</dbReference>
<organism evidence="3 4">
    <name type="scientific">Aquirhabdus parva</name>
    <dbReference type="NCBI Taxonomy" id="2283318"/>
    <lineage>
        <taxon>Bacteria</taxon>
        <taxon>Pseudomonadati</taxon>
        <taxon>Pseudomonadota</taxon>
        <taxon>Gammaproteobacteria</taxon>
        <taxon>Moraxellales</taxon>
        <taxon>Moraxellaceae</taxon>
        <taxon>Aquirhabdus</taxon>
    </lineage>
</organism>
<evidence type="ECO:0000313" key="3">
    <source>
        <dbReference type="EMBL" id="AXI04565.1"/>
    </source>
</evidence>
<name>A0A345PBA6_9GAMM</name>
<reference evidence="3 4" key="1">
    <citation type="submission" date="2018-07" db="EMBL/GenBank/DDBJ databases">
        <title>Genome sequencing of Moraxellaceae gen. HYN0046.</title>
        <authorList>
            <person name="Kim M."/>
            <person name="Yi H."/>
        </authorList>
    </citation>
    <scope>NUCLEOTIDE SEQUENCE [LARGE SCALE GENOMIC DNA]</scope>
    <source>
        <strain evidence="3 4">HYN0046</strain>
    </source>
</reference>
<dbReference type="Proteomes" id="UP000253940">
    <property type="component" value="Chromosome"/>
</dbReference>
<proteinExistence type="predicted"/>
<keyword evidence="1" id="KW-0472">Membrane</keyword>
<feature type="transmembrane region" description="Helical" evidence="1">
    <location>
        <begin position="69"/>
        <end position="89"/>
    </location>
</feature>